<evidence type="ECO:0000259" key="7">
    <source>
        <dbReference type="Pfam" id="PF07282"/>
    </source>
</evidence>
<dbReference type="GO" id="GO:0003677">
    <property type="term" value="F:DNA binding"/>
    <property type="evidence" value="ECO:0007669"/>
    <property type="project" value="UniProtKB-KW"/>
</dbReference>
<dbReference type="InterPro" id="IPR010095">
    <property type="entry name" value="Cas12f1-like_TNB"/>
</dbReference>
<keyword evidence="4" id="KW-0238">DNA-binding</keyword>
<dbReference type="AlphaFoldDB" id="A0A1G8J8Z9"/>
<comment type="similarity">
    <text evidence="2">In the N-terminal section; belongs to the transposase 2 family.</text>
</comment>
<reference evidence="8 9" key="1">
    <citation type="submission" date="2016-10" db="EMBL/GenBank/DDBJ databases">
        <authorList>
            <person name="de Groot N.N."/>
        </authorList>
    </citation>
    <scope>NUCLEOTIDE SEQUENCE [LARGE SCALE GENOMIC DNA]</scope>
    <source>
        <strain evidence="8 9">DSM 21771</strain>
    </source>
</reference>
<evidence type="ECO:0000256" key="1">
    <source>
        <dbReference type="ARBA" id="ARBA00008761"/>
    </source>
</evidence>
<comment type="similarity">
    <text evidence="1">In the C-terminal section; belongs to the transposase 35 family.</text>
</comment>
<proteinExistence type="inferred from homology"/>
<dbReference type="NCBIfam" id="TIGR01766">
    <property type="entry name" value="IS200/IS605 family accessory protein TnpB-like domain"/>
    <property type="match status" value="1"/>
</dbReference>
<dbReference type="RefSeq" id="WP_090395601.1">
    <property type="nucleotide sequence ID" value="NZ_FNEN01000001.1"/>
</dbReference>
<dbReference type="GO" id="GO:0032196">
    <property type="term" value="P:transposition"/>
    <property type="evidence" value="ECO:0007669"/>
    <property type="project" value="UniProtKB-KW"/>
</dbReference>
<dbReference type="NCBIfam" id="NF040570">
    <property type="entry name" value="guided_TnpB"/>
    <property type="match status" value="1"/>
</dbReference>
<evidence type="ECO:0000259" key="6">
    <source>
        <dbReference type="Pfam" id="PF01385"/>
    </source>
</evidence>
<evidence type="ECO:0000256" key="4">
    <source>
        <dbReference type="ARBA" id="ARBA00023125"/>
    </source>
</evidence>
<accession>A0A1G8J8Z9</accession>
<dbReference type="GO" id="GO:0006310">
    <property type="term" value="P:DNA recombination"/>
    <property type="evidence" value="ECO:0007669"/>
    <property type="project" value="UniProtKB-KW"/>
</dbReference>
<evidence type="ECO:0000313" key="9">
    <source>
        <dbReference type="Proteomes" id="UP000198853"/>
    </source>
</evidence>
<feature type="domain" description="Cas12f1-like TNB" evidence="7">
    <location>
        <begin position="290"/>
        <end position="357"/>
    </location>
</feature>
<keyword evidence="5" id="KW-0233">DNA recombination</keyword>
<dbReference type="OrthoDB" id="4278026at2"/>
<protein>
    <submittedName>
        <fullName evidence="8">Transposase, IS605 OrfB family, central region</fullName>
    </submittedName>
</protein>
<keyword evidence="9" id="KW-1185">Reference proteome</keyword>
<dbReference type="Pfam" id="PF07282">
    <property type="entry name" value="Cas12f1-like_TNB"/>
    <property type="match status" value="1"/>
</dbReference>
<sequence>MKLTLTAKIKINPTDEQEQLLAKTVRAYREACNVVSSVIFESKLLVQATLHKMTYRDLRSNLGLKSQMAQSVLKTVIAKYKTNHSNGHEWTKVRFKKPQYDLVFNRDYALKEGWFSVNTLAGRIKVTFETKGLEQYFDGTWTFGTAKLVNKYGKWFLHIPVTKEVEEADLANIHQVVAIDMGINFVATSYDSNSDTTFFKGRPIKHKRAKYKQLRKELQQKQTPSARRKLKQIGQRENRWMQDVNHCISKALVQTYGQDTLFVVEDLTGVRAATEKVRVKDRYQTVSWSFYDLRQKIEYKALKAQAKMIAVDPAYTSQTCPKCGHTEKANRHKKTHTFCCKTCRYISNDDRIGAMNLQRKGIEYIVEETART</sequence>
<dbReference type="EMBL" id="FNEN01000001">
    <property type="protein sequence ID" value="SDI27738.1"/>
    <property type="molecule type" value="Genomic_DNA"/>
</dbReference>
<dbReference type="InterPro" id="IPR001959">
    <property type="entry name" value="Transposase"/>
</dbReference>
<dbReference type="PANTHER" id="PTHR30405:SF11">
    <property type="entry name" value="RNA-GUIDED DNA ENDONUCLEASE RV2885C-RELATED"/>
    <property type="match status" value="1"/>
</dbReference>
<evidence type="ECO:0000256" key="3">
    <source>
        <dbReference type="ARBA" id="ARBA00022578"/>
    </source>
</evidence>
<evidence type="ECO:0000313" key="8">
    <source>
        <dbReference type="EMBL" id="SDI27738.1"/>
    </source>
</evidence>
<dbReference type="Proteomes" id="UP000198853">
    <property type="component" value="Unassembled WGS sequence"/>
</dbReference>
<dbReference type="InterPro" id="IPR051399">
    <property type="entry name" value="RNA-guided_DNA_endo/Transpos"/>
</dbReference>
<dbReference type="Pfam" id="PF01385">
    <property type="entry name" value="OrfB_IS605"/>
    <property type="match status" value="1"/>
</dbReference>
<evidence type="ECO:0000256" key="2">
    <source>
        <dbReference type="ARBA" id="ARBA00011044"/>
    </source>
</evidence>
<feature type="domain" description="Probable transposase IS891/IS1136/IS1341" evidence="6">
    <location>
        <begin position="158"/>
        <end position="267"/>
    </location>
</feature>
<dbReference type="PANTHER" id="PTHR30405">
    <property type="entry name" value="TRANSPOSASE"/>
    <property type="match status" value="1"/>
</dbReference>
<organism evidence="8 9">
    <name type="scientific">Natribacillus halophilus</name>
    <dbReference type="NCBI Taxonomy" id="549003"/>
    <lineage>
        <taxon>Bacteria</taxon>
        <taxon>Bacillati</taxon>
        <taxon>Bacillota</taxon>
        <taxon>Bacilli</taxon>
        <taxon>Bacillales</taxon>
        <taxon>Bacillaceae</taxon>
        <taxon>Natribacillus</taxon>
    </lineage>
</organism>
<name>A0A1G8J8Z9_9BACI</name>
<keyword evidence="3" id="KW-0815">Transposition</keyword>
<evidence type="ECO:0000256" key="5">
    <source>
        <dbReference type="ARBA" id="ARBA00023172"/>
    </source>
</evidence>
<gene>
    <name evidence="8" type="ORF">SAMN04488123_101107</name>
</gene>